<evidence type="ECO:0000313" key="5">
    <source>
        <dbReference type="Proteomes" id="UP000694548"/>
    </source>
</evidence>
<reference evidence="4" key="1">
    <citation type="submission" date="2014-08" db="EMBL/GenBank/DDBJ databases">
        <authorList>
            <person name="Senf B."/>
            <person name="Petzold A."/>
            <person name="Downie B.R."/>
            <person name="Koch P."/>
            <person name="Platzer M."/>
        </authorList>
    </citation>
    <scope>NUCLEOTIDE SEQUENCE [LARGE SCALE GENOMIC DNA]</scope>
    <source>
        <strain evidence="4">GRZ</strain>
    </source>
</reference>
<protein>
    <recommendedName>
        <fullName evidence="3">Chemokine interleukin-8-like domain-containing protein</fullName>
    </recommendedName>
</protein>
<dbReference type="InterPro" id="IPR001811">
    <property type="entry name" value="Chemokine_IL8-like_dom"/>
</dbReference>
<accession>A0A8C6MKL2</accession>
<sequence length="97" mass="10640">MASRAAALILLGFADDLVFPLPAAQIPVDCCLSITEKRLPSKNLVSYTIQEAGKGCDISATVFLNRRNMKLCAAHPEGNAWVKQVIKTLEKRRGEQQ</sequence>
<evidence type="ECO:0000256" key="1">
    <source>
        <dbReference type="ARBA" id="ARBA00022514"/>
    </source>
</evidence>
<dbReference type="PANTHER" id="PTHR12015">
    <property type="entry name" value="SMALL INDUCIBLE CYTOKINE A"/>
    <property type="match status" value="1"/>
</dbReference>
<dbReference type="SUPFAM" id="SSF54117">
    <property type="entry name" value="Interleukin 8-like chemokines"/>
    <property type="match status" value="1"/>
</dbReference>
<dbReference type="GeneTree" id="ENSGT00940000175973"/>
<evidence type="ECO:0000256" key="2">
    <source>
        <dbReference type="SAM" id="SignalP"/>
    </source>
</evidence>
<feature type="signal peptide" evidence="2">
    <location>
        <begin position="1"/>
        <end position="20"/>
    </location>
</feature>
<reference evidence="4" key="3">
    <citation type="submission" date="2025-09" db="UniProtKB">
        <authorList>
            <consortium name="Ensembl"/>
        </authorList>
    </citation>
    <scope>IDENTIFICATION</scope>
</reference>
<proteinExistence type="predicted"/>
<dbReference type="SMART" id="SM00199">
    <property type="entry name" value="SCY"/>
    <property type="match status" value="1"/>
</dbReference>
<dbReference type="GO" id="GO:0006955">
    <property type="term" value="P:immune response"/>
    <property type="evidence" value="ECO:0007669"/>
    <property type="project" value="InterPro"/>
</dbReference>
<gene>
    <name evidence="4" type="primary">LOC107386066</name>
</gene>
<dbReference type="Proteomes" id="UP000694548">
    <property type="component" value="Chromosome sgr11"/>
</dbReference>
<dbReference type="GO" id="GO:0008009">
    <property type="term" value="F:chemokine activity"/>
    <property type="evidence" value="ECO:0007669"/>
    <property type="project" value="InterPro"/>
</dbReference>
<dbReference type="InterPro" id="IPR039809">
    <property type="entry name" value="Chemokine_b/g/d"/>
</dbReference>
<dbReference type="Ensembl" id="ENSNFUT00015036961.1">
    <property type="protein sequence ID" value="ENSNFUP00015035393.1"/>
    <property type="gene ID" value="ENSNFUG00015017204.1"/>
</dbReference>
<evidence type="ECO:0000259" key="3">
    <source>
        <dbReference type="SMART" id="SM00199"/>
    </source>
</evidence>
<dbReference type="Pfam" id="PF00048">
    <property type="entry name" value="IL8"/>
    <property type="match status" value="1"/>
</dbReference>
<dbReference type="Gene3D" id="2.40.50.40">
    <property type="match status" value="1"/>
</dbReference>
<keyword evidence="2" id="KW-0732">Signal</keyword>
<evidence type="ECO:0000313" key="4">
    <source>
        <dbReference type="Ensembl" id="ENSNFUP00015035393.1"/>
    </source>
</evidence>
<dbReference type="GO" id="GO:0005615">
    <property type="term" value="C:extracellular space"/>
    <property type="evidence" value="ECO:0007669"/>
    <property type="project" value="UniProtKB-KW"/>
</dbReference>
<feature type="chain" id="PRO_5034042054" description="Chemokine interleukin-8-like domain-containing protein" evidence="2">
    <location>
        <begin position="21"/>
        <end position="97"/>
    </location>
</feature>
<dbReference type="AlphaFoldDB" id="A0A8C6MKL2"/>
<name>A0A8C6MKL2_NOTFU</name>
<dbReference type="PANTHER" id="PTHR12015:SF108">
    <property type="entry name" value="C-C MOTIF CHEMOKINE 20"/>
    <property type="match status" value="1"/>
</dbReference>
<feature type="domain" description="Chemokine interleukin-8-like" evidence="3">
    <location>
        <begin position="27"/>
        <end position="89"/>
    </location>
</feature>
<dbReference type="InterPro" id="IPR036048">
    <property type="entry name" value="Interleukin_8-like_sf"/>
</dbReference>
<reference evidence="4" key="2">
    <citation type="submission" date="2025-08" db="UniProtKB">
        <authorList>
            <consortium name="Ensembl"/>
        </authorList>
    </citation>
    <scope>IDENTIFICATION</scope>
</reference>
<organism evidence="4 5">
    <name type="scientific">Nothobranchius furzeri</name>
    <name type="common">Turquoise killifish</name>
    <dbReference type="NCBI Taxonomy" id="105023"/>
    <lineage>
        <taxon>Eukaryota</taxon>
        <taxon>Metazoa</taxon>
        <taxon>Chordata</taxon>
        <taxon>Craniata</taxon>
        <taxon>Vertebrata</taxon>
        <taxon>Euteleostomi</taxon>
        <taxon>Actinopterygii</taxon>
        <taxon>Neopterygii</taxon>
        <taxon>Teleostei</taxon>
        <taxon>Neoteleostei</taxon>
        <taxon>Acanthomorphata</taxon>
        <taxon>Ovalentaria</taxon>
        <taxon>Atherinomorphae</taxon>
        <taxon>Cyprinodontiformes</taxon>
        <taxon>Nothobranchiidae</taxon>
        <taxon>Nothobranchius</taxon>
    </lineage>
</organism>
<keyword evidence="5" id="KW-1185">Reference proteome</keyword>
<keyword evidence="1" id="KW-0202">Cytokine</keyword>